<evidence type="ECO:0000313" key="2">
    <source>
        <dbReference type="EMBL" id="SDP94035.1"/>
    </source>
</evidence>
<feature type="region of interest" description="Disordered" evidence="1">
    <location>
        <begin position="45"/>
        <end position="91"/>
    </location>
</feature>
<dbReference type="OrthoDB" id="4290974at2"/>
<keyword evidence="3" id="KW-1185">Reference proteome</keyword>
<gene>
    <name evidence="2" type="ORF">SAMN04487905_11577</name>
</gene>
<name>A0A1H0WUB6_9ACTN</name>
<protein>
    <submittedName>
        <fullName evidence="2">Uncharacterized protein</fullName>
    </submittedName>
</protein>
<dbReference type="STRING" id="405564.SAMN04487905_11577"/>
<sequence>MDRLREFLRTQIPHDLAGTDTCSTTHITRGFRECELKAKILDQHRHCGTGHGPRDILNTSSPPRGRTRMPHRARLGLPYNDRPAYHHRWRP</sequence>
<dbReference type="EMBL" id="FNJR01000015">
    <property type="protein sequence ID" value="SDP94035.1"/>
    <property type="molecule type" value="Genomic_DNA"/>
</dbReference>
<dbReference type="AlphaFoldDB" id="A0A1H0WUB6"/>
<organism evidence="2 3">
    <name type="scientific">Actinopolyspora xinjiangensis</name>
    <dbReference type="NCBI Taxonomy" id="405564"/>
    <lineage>
        <taxon>Bacteria</taxon>
        <taxon>Bacillati</taxon>
        <taxon>Actinomycetota</taxon>
        <taxon>Actinomycetes</taxon>
        <taxon>Actinopolysporales</taxon>
        <taxon>Actinopolysporaceae</taxon>
        <taxon>Actinopolyspora</taxon>
    </lineage>
</organism>
<feature type="compositionally biased region" description="Basic residues" evidence="1">
    <location>
        <begin position="65"/>
        <end position="74"/>
    </location>
</feature>
<evidence type="ECO:0000256" key="1">
    <source>
        <dbReference type="SAM" id="MobiDB-lite"/>
    </source>
</evidence>
<evidence type="ECO:0000313" key="3">
    <source>
        <dbReference type="Proteomes" id="UP000199497"/>
    </source>
</evidence>
<dbReference type="RefSeq" id="WP_092604241.1">
    <property type="nucleotide sequence ID" value="NZ_FNJR01000015.1"/>
</dbReference>
<proteinExistence type="predicted"/>
<reference evidence="3" key="1">
    <citation type="submission" date="2016-10" db="EMBL/GenBank/DDBJ databases">
        <authorList>
            <person name="Varghese N."/>
            <person name="Submissions S."/>
        </authorList>
    </citation>
    <scope>NUCLEOTIDE SEQUENCE [LARGE SCALE GENOMIC DNA]</scope>
    <source>
        <strain evidence="3">DSM 46732</strain>
    </source>
</reference>
<dbReference type="Proteomes" id="UP000199497">
    <property type="component" value="Unassembled WGS sequence"/>
</dbReference>
<accession>A0A1H0WUB6</accession>